<evidence type="ECO:0000313" key="2">
    <source>
        <dbReference type="EMBL" id="MCC1483488.1"/>
    </source>
</evidence>
<dbReference type="RefSeq" id="WP_227475935.1">
    <property type="nucleotide sequence ID" value="NZ_JAFMPT010000002.1"/>
</dbReference>
<sequence length="370" mass="43611">MIRNEGVKVEGNIILIYFICQIALDFLQKINVNFNLELLPFHRYIKAVFLTYISIKILIDIKFFLKKKLLLYVFILLGLFLFSINYTEARIEYFIQYSYLYGVALFYLKYDIDHIRLKKIIKTLIIINFLFIIIGMIFNQSLFLTYGHLRFGYDGFIITQMQATVFYLSIIAYFAYLRNLFFFIIAFICGILCGTKAIFLGVLVLVILFYVFDIRNKKFRYITLIVSGISIFGLISLFQTSLFKLIVERDGLFTMVFSYRDKLLLKTFESIKEAYSVLDFLIGGYDLSIYKTELDLIDIVLFFGIIGLCIYILIFKFLYKYYCISNESKAYFITIIIVSFLGGNIIAYPFNSFLFLTTLKLIYDRRNNYS</sequence>
<dbReference type="EMBL" id="JAFMPT010000002">
    <property type="protein sequence ID" value="MCC1483488.1"/>
    <property type="molecule type" value="Genomic_DNA"/>
</dbReference>
<feature type="transmembrane region" description="Helical" evidence="1">
    <location>
        <begin position="299"/>
        <end position="319"/>
    </location>
</feature>
<keyword evidence="3" id="KW-1185">Reference proteome</keyword>
<keyword evidence="1" id="KW-0472">Membrane</keyword>
<organism evidence="2 3">
    <name type="scientific">Winogradskyella immobilis</name>
    <dbReference type="NCBI Taxonomy" id="2816852"/>
    <lineage>
        <taxon>Bacteria</taxon>
        <taxon>Pseudomonadati</taxon>
        <taxon>Bacteroidota</taxon>
        <taxon>Flavobacteriia</taxon>
        <taxon>Flavobacteriales</taxon>
        <taxon>Flavobacteriaceae</taxon>
        <taxon>Winogradskyella</taxon>
    </lineage>
</organism>
<evidence type="ECO:0000256" key="1">
    <source>
        <dbReference type="SAM" id="Phobius"/>
    </source>
</evidence>
<feature type="transmembrane region" description="Helical" evidence="1">
    <location>
        <begin position="69"/>
        <end position="87"/>
    </location>
</feature>
<feature type="transmembrane region" description="Helical" evidence="1">
    <location>
        <begin position="156"/>
        <end position="176"/>
    </location>
</feature>
<evidence type="ECO:0008006" key="4">
    <source>
        <dbReference type="Google" id="ProtNLM"/>
    </source>
</evidence>
<feature type="transmembrane region" description="Helical" evidence="1">
    <location>
        <begin position="224"/>
        <end position="247"/>
    </location>
</feature>
<feature type="transmembrane region" description="Helical" evidence="1">
    <location>
        <begin position="93"/>
        <end position="112"/>
    </location>
</feature>
<gene>
    <name evidence="2" type="ORF">J1C55_02700</name>
</gene>
<protein>
    <recommendedName>
        <fullName evidence="4">O-antigen ligase-like membrane protein</fullName>
    </recommendedName>
</protein>
<evidence type="ECO:0000313" key="3">
    <source>
        <dbReference type="Proteomes" id="UP000778797"/>
    </source>
</evidence>
<reference evidence="3" key="2">
    <citation type="submission" date="2023-07" db="EMBL/GenBank/DDBJ databases">
        <title>Genome of Winogradskyella sp. E313.</title>
        <authorList>
            <person name="Zhou Y."/>
        </authorList>
    </citation>
    <scope>NUCLEOTIDE SEQUENCE [LARGE SCALE GENOMIC DNA]</scope>
    <source>
        <strain evidence="3">E313</strain>
    </source>
</reference>
<feature type="transmembrane region" description="Helical" evidence="1">
    <location>
        <begin position="124"/>
        <end position="144"/>
    </location>
</feature>
<proteinExistence type="predicted"/>
<name>A0ABS8EJW4_9FLAO</name>
<reference evidence="3" key="1">
    <citation type="submission" date="2021-03" db="EMBL/GenBank/DDBJ databases">
        <title>Genome of Cognatishimia sp. F0-27.</title>
        <authorList>
            <person name="Ping X."/>
        </authorList>
    </citation>
    <scope>NUCLEOTIDE SEQUENCE [LARGE SCALE GENOMIC DNA]</scope>
    <source>
        <strain evidence="3">E313</strain>
    </source>
</reference>
<keyword evidence="1" id="KW-1133">Transmembrane helix</keyword>
<keyword evidence="1" id="KW-0812">Transmembrane</keyword>
<accession>A0ABS8EJW4</accession>
<feature type="transmembrane region" description="Helical" evidence="1">
    <location>
        <begin position="183"/>
        <end position="212"/>
    </location>
</feature>
<comment type="caution">
    <text evidence="2">The sequence shown here is derived from an EMBL/GenBank/DDBJ whole genome shotgun (WGS) entry which is preliminary data.</text>
</comment>
<feature type="transmembrane region" description="Helical" evidence="1">
    <location>
        <begin position="331"/>
        <end position="356"/>
    </location>
</feature>
<dbReference type="Proteomes" id="UP000778797">
    <property type="component" value="Unassembled WGS sequence"/>
</dbReference>
<feature type="transmembrane region" description="Helical" evidence="1">
    <location>
        <begin position="12"/>
        <end position="32"/>
    </location>
</feature>